<proteinExistence type="predicted"/>
<feature type="transmembrane region" description="Helical" evidence="1">
    <location>
        <begin position="82"/>
        <end position="103"/>
    </location>
</feature>
<dbReference type="RefSeq" id="WP_213483777.1">
    <property type="nucleotide sequence ID" value="NZ_CAJRAY010000024.1"/>
</dbReference>
<sequence>MDYQKMTLDELKDDLIRVARGGYPVFIAGALYWLAMGVLGLIIEGKTLALCYLLGVGSIFPLGLLLGRLLKADLMSRNPLGALSGIVGGIQAFFLPLWIVIYIEHFELIPFAIGLLAGSHFLPYIWIYRSRTYLFLTLSMATASFFLGYIFDQLAFSVLPFVLTAIYLATAAGLAAESRQAAQQPS</sequence>
<dbReference type="EMBL" id="CAJRAY010000024">
    <property type="protein sequence ID" value="CAG5081809.1"/>
    <property type="molecule type" value="Genomic_DNA"/>
</dbReference>
<keyword evidence="1" id="KW-0812">Transmembrane</keyword>
<feature type="transmembrane region" description="Helical" evidence="1">
    <location>
        <begin position="21"/>
        <end position="43"/>
    </location>
</feature>
<reference evidence="2 3" key="1">
    <citation type="submission" date="2021-04" db="EMBL/GenBank/DDBJ databases">
        <authorList>
            <person name="Rakotoarivonina H."/>
        </authorList>
    </citation>
    <scope>NUCLEOTIDE SEQUENCE [LARGE SCALE GENOMIC DNA]</scope>
    <source>
        <strain evidence="2 3">XE</strain>
    </source>
</reference>
<dbReference type="InterPro" id="IPR053824">
    <property type="entry name" value="DUF7010"/>
</dbReference>
<keyword evidence="3" id="KW-1185">Reference proteome</keyword>
<feature type="transmembrane region" description="Helical" evidence="1">
    <location>
        <begin position="133"/>
        <end position="151"/>
    </location>
</feature>
<organism evidence="2 3">
    <name type="scientific">Thermobacillus xylanilyticus</name>
    <dbReference type="NCBI Taxonomy" id="76633"/>
    <lineage>
        <taxon>Bacteria</taxon>
        <taxon>Bacillati</taxon>
        <taxon>Bacillota</taxon>
        <taxon>Bacilli</taxon>
        <taxon>Bacillales</taxon>
        <taxon>Paenibacillaceae</taxon>
        <taxon>Thermobacillus</taxon>
    </lineage>
</organism>
<gene>
    <name evidence="2" type="primary">txxe 1440</name>
    <name evidence="2" type="ORF">TXXE_05480</name>
</gene>
<accession>A0ABM8V1V1</accession>
<evidence type="ECO:0000256" key="1">
    <source>
        <dbReference type="SAM" id="Phobius"/>
    </source>
</evidence>
<feature type="transmembrane region" description="Helical" evidence="1">
    <location>
        <begin position="49"/>
        <end position="70"/>
    </location>
</feature>
<name>A0ABM8V1V1_THEXY</name>
<evidence type="ECO:0000313" key="2">
    <source>
        <dbReference type="EMBL" id="CAG5081809.1"/>
    </source>
</evidence>
<dbReference type="Proteomes" id="UP000681526">
    <property type="component" value="Unassembled WGS sequence"/>
</dbReference>
<feature type="transmembrane region" description="Helical" evidence="1">
    <location>
        <begin position="109"/>
        <end position="126"/>
    </location>
</feature>
<comment type="caution">
    <text evidence="2">The sequence shown here is derived from an EMBL/GenBank/DDBJ whole genome shotgun (WGS) entry which is preliminary data.</text>
</comment>
<keyword evidence="1" id="KW-1133">Transmembrane helix</keyword>
<feature type="transmembrane region" description="Helical" evidence="1">
    <location>
        <begin position="157"/>
        <end position="176"/>
    </location>
</feature>
<evidence type="ECO:0000313" key="3">
    <source>
        <dbReference type="Proteomes" id="UP000681526"/>
    </source>
</evidence>
<keyword evidence="1" id="KW-0472">Membrane</keyword>
<protein>
    <submittedName>
        <fullName evidence="2">Uncharacterized protein</fullName>
    </submittedName>
</protein>
<dbReference type="Pfam" id="PF22765">
    <property type="entry name" value="DUF7010"/>
    <property type="match status" value="1"/>
</dbReference>